<sequence>MAENKELKKMNRTFEQHIGAGGNAHLPATSQTPGFETPKQVQDLEMTTGKRVNLPHGTDVLTLRQGRYEIANALNNPIGPDDTSLIEYDITVDPFDEKRRQIKALVSSNGDIYYRSVHSDGTPKSGTGGWRKQAYLTPVWSGSVNSGTITFAQPLLPYRTGIEVLYNTISNQRGSARIVNTSSAAINVSNHPNDTSDNTFQSYELGFTFDKNKLNINYNKMEIISAGGVSINDTKGVYITDVYVF</sequence>
<organism evidence="1 2">
    <name type="scientific">Pediococcus pentosaceus</name>
    <dbReference type="NCBI Taxonomy" id="1255"/>
    <lineage>
        <taxon>Bacteria</taxon>
        <taxon>Bacillati</taxon>
        <taxon>Bacillota</taxon>
        <taxon>Bacilli</taxon>
        <taxon>Lactobacillales</taxon>
        <taxon>Lactobacillaceae</taxon>
        <taxon>Pediococcus</taxon>
    </lineage>
</organism>
<dbReference type="RefSeq" id="WP_159276427.1">
    <property type="nucleotide sequence ID" value="NZ_WENB01000001.1"/>
</dbReference>
<comment type="caution">
    <text evidence="1">The sequence shown here is derived from an EMBL/GenBank/DDBJ whole genome shotgun (WGS) entry which is preliminary data.</text>
</comment>
<name>A0ABQ6XK72_PEDPE</name>
<evidence type="ECO:0000313" key="1">
    <source>
        <dbReference type="EMBL" id="KAF0414961.1"/>
    </source>
</evidence>
<protein>
    <submittedName>
        <fullName evidence="1">Uncharacterized protein</fullName>
    </submittedName>
</protein>
<dbReference type="Proteomes" id="UP000472573">
    <property type="component" value="Unassembled WGS sequence"/>
</dbReference>
<dbReference type="EMBL" id="WENB01000001">
    <property type="protein sequence ID" value="KAF0414961.1"/>
    <property type="molecule type" value="Genomic_DNA"/>
</dbReference>
<accession>A0ABQ6XK72</accession>
<reference evidence="2" key="1">
    <citation type="submission" date="2020-03" db="EMBL/GenBank/DDBJ databases">
        <title>SpeciesPrimer: A bioinformatics pipeline dedicated to the design of qPCR primers for the quantification of bacterial species.</title>
        <authorList>
            <person name="Dreier M."/>
            <person name="Berthoud H."/>
            <person name="Shani N."/>
            <person name="Wechsler D."/>
            <person name="Junier P."/>
        </authorList>
    </citation>
    <scope>NUCLEOTIDE SEQUENCE [LARGE SCALE GENOMIC DNA]</scope>
    <source>
        <strain evidence="2">FAM13073</strain>
    </source>
</reference>
<keyword evidence="2" id="KW-1185">Reference proteome</keyword>
<gene>
    <name evidence="1" type="ORF">GBO79_01165</name>
</gene>
<proteinExistence type="predicted"/>
<evidence type="ECO:0000313" key="2">
    <source>
        <dbReference type="Proteomes" id="UP000472573"/>
    </source>
</evidence>